<name>A0A6V8N6A7_9BACT</name>
<dbReference type="SUPFAM" id="SSF49265">
    <property type="entry name" value="Fibronectin type III"/>
    <property type="match status" value="1"/>
</dbReference>
<dbReference type="Proteomes" id="UP000587586">
    <property type="component" value="Unassembled WGS sequence"/>
</dbReference>
<dbReference type="AlphaFoldDB" id="A0A6V8N6A7"/>
<evidence type="ECO:0000313" key="2">
    <source>
        <dbReference type="Proteomes" id="UP000587586"/>
    </source>
</evidence>
<proteinExistence type="predicted"/>
<comment type="caution">
    <text evidence="1">The sequence shown here is derived from an EMBL/GenBank/DDBJ whole genome shotgun (WGS) entry which is preliminary data.</text>
</comment>
<evidence type="ECO:0008006" key="3">
    <source>
        <dbReference type="Google" id="ProtNLM"/>
    </source>
</evidence>
<sequence length="229" mass="25835">MPIPEQYDIFDPNLRRLTYPELHMVLTTASDALEVHSFFRDNWESYVPNYLILRNHLVKLKEFGVGADRGDRDMKAQRDQVRARAELDILLIINYVVMRAIEKQDPSLLQNTGLPLKELKTARSSYRIAPTSVPVVLTAKHKKTRLGVESGTAILAGKHVKMGGPYHLQICKGHPASEESWCTPGGHYRECGNIILNNLESANEYFFRIRSDGPDGPGPWSQVVSLVIV</sequence>
<reference evidence="2" key="1">
    <citation type="submission" date="2020-06" db="EMBL/GenBank/DDBJ databases">
        <title>Draft genomic sequecing of Geomonas sp. Red745.</title>
        <authorList>
            <person name="Itoh H."/>
            <person name="Xu Z.X."/>
            <person name="Ushijima N."/>
            <person name="Masuda Y."/>
            <person name="Shiratori Y."/>
            <person name="Senoo K."/>
        </authorList>
    </citation>
    <scope>NUCLEOTIDE SEQUENCE [LARGE SCALE GENOMIC DNA]</scope>
    <source>
        <strain evidence="2">Red745</strain>
    </source>
</reference>
<keyword evidence="2" id="KW-1185">Reference proteome</keyword>
<organism evidence="1 2">
    <name type="scientific">Geomonas limicola</name>
    <dbReference type="NCBI Taxonomy" id="2740186"/>
    <lineage>
        <taxon>Bacteria</taxon>
        <taxon>Pseudomonadati</taxon>
        <taxon>Thermodesulfobacteriota</taxon>
        <taxon>Desulfuromonadia</taxon>
        <taxon>Geobacterales</taxon>
        <taxon>Geobacteraceae</taxon>
        <taxon>Geomonas</taxon>
    </lineage>
</organism>
<protein>
    <recommendedName>
        <fullName evidence="3">Fibronectin type-III domain-containing protein</fullName>
    </recommendedName>
</protein>
<dbReference type="InterPro" id="IPR036116">
    <property type="entry name" value="FN3_sf"/>
</dbReference>
<accession>A0A6V8N6A7</accession>
<evidence type="ECO:0000313" key="1">
    <source>
        <dbReference type="EMBL" id="GFO68098.1"/>
    </source>
</evidence>
<dbReference type="RefSeq" id="WP_183360625.1">
    <property type="nucleotide sequence ID" value="NZ_BLXZ01000003.1"/>
</dbReference>
<gene>
    <name evidence="1" type="ORF">GMLC_16770</name>
</gene>
<dbReference type="EMBL" id="BLXZ01000003">
    <property type="protein sequence ID" value="GFO68098.1"/>
    <property type="molecule type" value="Genomic_DNA"/>
</dbReference>